<dbReference type="AlphaFoldDB" id="A0A252BBB0"/>
<evidence type="ECO:0000313" key="1">
    <source>
        <dbReference type="EMBL" id="OUJ01559.1"/>
    </source>
</evidence>
<evidence type="ECO:0000313" key="2">
    <source>
        <dbReference type="Proteomes" id="UP000194999"/>
    </source>
</evidence>
<comment type="caution">
    <text evidence="1">The sequence shown here is derived from an EMBL/GenBank/DDBJ whole genome shotgun (WGS) entry which is preliminary data.</text>
</comment>
<dbReference type="Proteomes" id="UP000194999">
    <property type="component" value="Unassembled WGS sequence"/>
</dbReference>
<gene>
    <name evidence="1" type="ORF">HK15_07970</name>
</gene>
<name>A0A252BBB0_9PROT</name>
<reference evidence="1 2" key="1">
    <citation type="submission" date="2014-06" db="EMBL/GenBank/DDBJ databases">
        <authorList>
            <person name="Ju J."/>
            <person name="Zhang J."/>
        </authorList>
    </citation>
    <scope>NUCLEOTIDE SEQUENCE [LARGE SCALE GENOMIC DNA]</scope>
    <source>
        <strain evidence="1">DmW_048</strain>
    </source>
</reference>
<accession>A0A252BBB0</accession>
<proteinExistence type="predicted"/>
<protein>
    <submittedName>
        <fullName evidence="1">Uncharacterized protein</fullName>
    </submittedName>
</protein>
<organism evidence="1 2">
    <name type="scientific">Acetobacter orientalis</name>
    <dbReference type="NCBI Taxonomy" id="146474"/>
    <lineage>
        <taxon>Bacteria</taxon>
        <taxon>Pseudomonadati</taxon>
        <taxon>Pseudomonadota</taxon>
        <taxon>Alphaproteobacteria</taxon>
        <taxon>Acetobacterales</taxon>
        <taxon>Acetobacteraceae</taxon>
        <taxon>Acetobacter</taxon>
    </lineage>
</organism>
<dbReference type="EMBL" id="JOOY01000043">
    <property type="protein sequence ID" value="OUJ01559.1"/>
    <property type="molecule type" value="Genomic_DNA"/>
</dbReference>
<sequence length="160" mass="17753">MLTPRPLIPPVQSIKTSLRERAMAVHTVVLHQAVWSGPNNTALKPYPRPGITAAYLAMRLFEHTLGSVIACETTPYGALTGPTCALIYCTLAPQHEAELLHTLLPTFQHDPALKRAVYNKDIAYHCMAFPDVELSHPFNEAEFNALYAKVYAQYAVYGMV</sequence>